<evidence type="ECO:0000313" key="1">
    <source>
        <dbReference type="EMBL" id="CAE6537014.1"/>
    </source>
</evidence>
<gene>
    <name evidence="1" type="ORF">RDB_LOCUS188342</name>
</gene>
<organism evidence="1 2">
    <name type="scientific">Rhizoctonia solani</name>
    <dbReference type="NCBI Taxonomy" id="456999"/>
    <lineage>
        <taxon>Eukaryota</taxon>
        <taxon>Fungi</taxon>
        <taxon>Dikarya</taxon>
        <taxon>Basidiomycota</taxon>
        <taxon>Agaricomycotina</taxon>
        <taxon>Agaricomycetes</taxon>
        <taxon>Cantharellales</taxon>
        <taxon>Ceratobasidiaceae</taxon>
        <taxon>Rhizoctonia</taxon>
    </lineage>
</organism>
<dbReference type="AlphaFoldDB" id="A0A8H3DLV7"/>
<proteinExistence type="predicted"/>
<comment type="caution">
    <text evidence="1">The sequence shown here is derived from an EMBL/GenBank/DDBJ whole genome shotgun (WGS) entry which is preliminary data.</text>
</comment>
<evidence type="ECO:0000313" key="2">
    <source>
        <dbReference type="Proteomes" id="UP000663843"/>
    </source>
</evidence>
<reference evidence="1" key="1">
    <citation type="submission" date="2021-01" db="EMBL/GenBank/DDBJ databases">
        <authorList>
            <person name="Kaushik A."/>
        </authorList>
    </citation>
    <scope>NUCLEOTIDE SEQUENCE</scope>
    <source>
        <strain evidence="1">AG2-2IIIB</strain>
    </source>
</reference>
<dbReference type="EMBL" id="CAJMWT010009121">
    <property type="protein sequence ID" value="CAE6537014.1"/>
    <property type="molecule type" value="Genomic_DNA"/>
</dbReference>
<name>A0A8H3DLV7_9AGAM</name>
<sequence>IGQWVIDNILKAFDIRMIRLSGRLRGMIGAGGSMAKPFKAHIEGVVASRPFTLEGELDLNKPADFITFIFKDLWNEIKKTV</sequence>
<feature type="non-terminal residue" evidence="1">
    <location>
        <position position="1"/>
    </location>
</feature>
<dbReference type="Proteomes" id="UP000663843">
    <property type="component" value="Unassembled WGS sequence"/>
</dbReference>
<protein>
    <submittedName>
        <fullName evidence="1">Uncharacterized protein</fullName>
    </submittedName>
</protein>
<accession>A0A8H3DLV7</accession>